<evidence type="ECO:0000313" key="2">
    <source>
        <dbReference type="Proteomes" id="UP000254634"/>
    </source>
</evidence>
<dbReference type="STRING" id="1123307.GCA_000380065_01794"/>
<gene>
    <name evidence="1" type="ORF">NCTC13765_00381</name>
</gene>
<dbReference type="RefSeq" id="WP_018372509.1">
    <property type="nucleotide sequence ID" value="NZ_UHFR01000005.1"/>
</dbReference>
<organism evidence="1 2">
    <name type="scientific">Streptococcus massiliensis</name>
    <dbReference type="NCBI Taxonomy" id="313439"/>
    <lineage>
        <taxon>Bacteria</taxon>
        <taxon>Bacillati</taxon>
        <taxon>Bacillota</taxon>
        <taxon>Bacilli</taxon>
        <taxon>Lactobacillales</taxon>
        <taxon>Streptococcaceae</taxon>
        <taxon>Streptococcus</taxon>
    </lineage>
</organism>
<evidence type="ECO:0000313" key="1">
    <source>
        <dbReference type="EMBL" id="SUN75938.1"/>
    </source>
</evidence>
<reference evidence="1" key="1">
    <citation type="submission" date="2018-06" db="EMBL/GenBank/DDBJ databases">
        <authorList>
            <consortium name="Pathogen Informatics"/>
            <person name="Doyle S."/>
        </authorList>
    </citation>
    <scope>NUCLEOTIDE SEQUENCE [LARGE SCALE GENOMIC DNA]</scope>
    <source>
        <strain evidence="1">NCTC13765</strain>
    </source>
</reference>
<protein>
    <submittedName>
        <fullName evidence="1">Uncharacterized protein</fullName>
    </submittedName>
</protein>
<proteinExistence type="predicted"/>
<accession>A0A380KW17</accession>
<dbReference type="EMBL" id="UHFR01000005">
    <property type="protein sequence ID" value="SUN75938.1"/>
    <property type="molecule type" value="Genomic_DNA"/>
</dbReference>
<dbReference type="OrthoDB" id="3186008at2"/>
<dbReference type="Proteomes" id="UP000254634">
    <property type="component" value="Unassembled WGS sequence"/>
</dbReference>
<sequence length="172" mass="20326">MGLFGLFGGSKKEVEFDKFKSVENKKLMREIFDKKVESGNEYKIIYAYSEDIGGANFAVLRTISYKFRSFILGYRESDLSLVFLEVSPDFSQVGEILVYRPQDVKKTKFIKMMGSYYLQYGSSLKKEFFNFFVPETIGDILNHDWYDEKTFAYVDQKEEYGSWVKFWNKFCQ</sequence>
<name>A0A380KW17_9STRE</name>
<dbReference type="AlphaFoldDB" id="A0A380KW17"/>
<keyword evidence="2" id="KW-1185">Reference proteome</keyword>